<dbReference type="PANTHER" id="PTHR31581:SF1">
    <property type="entry name" value="KICSTOR SUBUNIT 2"/>
    <property type="match status" value="1"/>
</dbReference>
<reference evidence="1 2" key="1">
    <citation type="submission" date="2024-01" db="EMBL/GenBank/DDBJ databases">
        <title>The genome of the rayed Mediterranean limpet Patella caerulea (Linnaeus, 1758).</title>
        <authorList>
            <person name="Anh-Thu Weber A."/>
            <person name="Halstead-Nussloch G."/>
        </authorList>
    </citation>
    <scope>NUCLEOTIDE SEQUENCE [LARGE SCALE GENOMIC DNA]</scope>
    <source>
        <strain evidence="1">AATW-2023a</strain>
        <tissue evidence="1">Whole specimen</tissue>
    </source>
</reference>
<dbReference type="Proteomes" id="UP001347796">
    <property type="component" value="Unassembled WGS sequence"/>
</dbReference>
<dbReference type="AlphaFoldDB" id="A0AAN8K096"/>
<sequence length="458" mass="52077">MATTPTSSSSASSPGRQTREESVLETFFILISQFSFDKAKDLMDKEKELHKISGSTSWGTVLQCLSQFAIAEKVYMSLSSLGQKTSTIRFTPIVRPKENLRTLYHFLTQEFHRLEEASHQDSTNSVNSIQSLDIEILLSHISGQLCQYIAARQNMADLYESVSRHGYFEDLVAKLSDIIFSNNKTFHHPLLSPMKSSFTLECEIMHHLLQAQLLLCDWQFLASLLELQQAHRGIISWTSMTNVQQPEKSKKSSKGSGHSIPALLQWLQKFHGLLVSKFSLYFYEMLSKQTPGDIKNLTAKTTEDFVGRLIAFQKKYDATNIYLILDTNGQTDIFKGPGYHHPDKYVERPKGKDTYPFILCLPSEKPAENIQACILMMVNDRDMTEAASNGQDRVKTFYDKPNQRTFYISRLEQRISIAILFDTKKSVRDSNVNNFIVDLSSQLKCHKVIASLKLGVKA</sequence>
<accession>A0AAN8K096</accession>
<dbReference type="SUPFAM" id="SSF160651">
    <property type="entry name" value="FLJ32549 C-terminal domain-like"/>
    <property type="match status" value="1"/>
</dbReference>
<dbReference type="SUPFAM" id="SSF158548">
    <property type="entry name" value="FLJ32549 domain-like"/>
    <property type="match status" value="1"/>
</dbReference>
<dbReference type="GO" id="GO:0042149">
    <property type="term" value="P:cellular response to glucose starvation"/>
    <property type="evidence" value="ECO:0007669"/>
    <property type="project" value="TreeGrafter"/>
</dbReference>
<keyword evidence="2" id="KW-1185">Reference proteome</keyword>
<dbReference type="GO" id="GO:0034198">
    <property type="term" value="P:cellular response to amino acid starvation"/>
    <property type="evidence" value="ECO:0007669"/>
    <property type="project" value="TreeGrafter"/>
</dbReference>
<dbReference type="GO" id="GO:1904262">
    <property type="term" value="P:negative regulation of TORC1 signaling"/>
    <property type="evidence" value="ECO:0007669"/>
    <property type="project" value="TreeGrafter"/>
</dbReference>
<evidence type="ECO:0000313" key="1">
    <source>
        <dbReference type="EMBL" id="KAK6186771.1"/>
    </source>
</evidence>
<organism evidence="1 2">
    <name type="scientific">Patella caerulea</name>
    <name type="common">Rayed Mediterranean limpet</name>
    <dbReference type="NCBI Taxonomy" id="87958"/>
    <lineage>
        <taxon>Eukaryota</taxon>
        <taxon>Metazoa</taxon>
        <taxon>Spiralia</taxon>
        <taxon>Lophotrochozoa</taxon>
        <taxon>Mollusca</taxon>
        <taxon>Gastropoda</taxon>
        <taxon>Patellogastropoda</taxon>
        <taxon>Patelloidea</taxon>
        <taxon>Patellidae</taxon>
        <taxon>Patella</taxon>
    </lineage>
</organism>
<dbReference type="InterPro" id="IPR038060">
    <property type="entry name" value="C12orf66-like_central_sf"/>
</dbReference>
<proteinExistence type="predicted"/>
<dbReference type="EMBL" id="JAZGQO010000005">
    <property type="protein sequence ID" value="KAK6186771.1"/>
    <property type="molecule type" value="Genomic_DNA"/>
</dbReference>
<dbReference type="Gene3D" id="1.10.3450.30">
    <property type="match status" value="1"/>
</dbReference>
<dbReference type="PANTHER" id="PTHR31581">
    <property type="entry name" value="KICSTOR COMPLEX PROTEIN C12ORF66"/>
    <property type="match status" value="1"/>
</dbReference>
<dbReference type="GO" id="GO:0061462">
    <property type="term" value="P:protein localization to lysosome"/>
    <property type="evidence" value="ECO:0007669"/>
    <property type="project" value="TreeGrafter"/>
</dbReference>
<dbReference type="Pfam" id="PF09404">
    <property type="entry name" value="C12orf66_like"/>
    <property type="match status" value="1"/>
</dbReference>
<gene>
    <name evidence="1" type="ORF">SNE40_006047</name>
</gene>
<comment type="caution">
    <text evidence="1">The sequence shown here is derived from an EMBL/GenBank/DDBJ whole genome shotgun (WGS) entry which is preliminary data.</text>
</comment>
<name>A0AAN8K096_PATCE</name>
<protein>
    <submittedName>
        <fullName evidence="1">Uncharacterized protein</fullName>
    </submittedName>
</protein>
<evidence type="ECO:0000313" key="2">
    <source>
        <dbReference type="Proteomes" id="UP001347796"/>
    </source>
</evidence>
<dbReference type="InterPro" id="IPR018544">
    <property type="entry name" value="KICS_2"/>
</dbReference>